<keyword evidence="1" id="KW-0812">Transmembrane</keyword>
<keyword evidence="1" id="KW-1133">Transmembrane helix</keyword>
<dbReference type="AlphaFoldDB" id="A0A2M8EXL9"/>
<sequence>MSKYIYIGISIIAFLWILLLVTNSRILLNEIKIEPREYYFVEGWDNVGDASQASLVCTYFNGSKILKNVLWYSPNNIFGRDSCPFVDRE</sequence>
<feature type="transmembrane region" description="Helical" evidence="1">
    <location>
        <begin position="6"/>
        <end position="28"/>
    </location>
</feature>
<evidence type="ECO:0000313" key="3">
    <source>
        <dbReference type="Proteomes" id="UP000231383"/>
    </source>
</evidence>
<dbReference type="Proteomes" id="UP000231383">
    <property type="component" value="Unassembled WGS sequence"/>
</dbReference>
<protein>
    <submittedName>
        <fullName evidence="2">Uncharacterized protein</fullName>
    </submittedName>
</protein>
<organism evidence="2 3">
    <name type="scientific">Candidatus Roizmanbacteria bacterium CG_4_9_14_0_2_um_filter_39_13</name>
    <dbReference type="NCBI Taxonomy" id="1974839"/>
    <lineage>
        <taxon>Bacteria</taxon>
        <taxon>Candidatus Roizmaniibacteriota</taxon>
    </lineage>
</organism>
<keyword evidence="1" id="KW-0472">Membrane</keyword>
<dbReference type="EMBL" id="PFSC01000126">
    <property type="protein sequence ID" value="PJC30797.1"/>
    <property type="molecule type" value="Genomic_DNA"/>
</dbReference>
<reference evidence="3" key="1">
    <citation type="submission" date="2017-09" db="EMBL/GenBank/DDBJ databases">
        <title>Depth-based differentiation of microbial function through sediment-hosted aquifers and enrichment of novel symbionts in the deep terrestrial subsurface.</title>
        <authorList>
            <person name="Probst A.J."/>
            <person name="Ladd B."/>
            <person name="Jarett J.K."/>
            <person name="Geller-Mcgrath D.E."/>
            <person name="Sieber C.M.K."/>
            <person name="Emerson J.B."/>
            <person name="Anantharaman K."/>
            <person name="Thomas B.C."/>
            <person name="Malmstrom R."/>
            <person name="Stieglmeier M."/>
            <person name="Klingl A."/>
            <person name="Woyke T."/>
            <person name="Ryan C.M."/>
            <person name="Banfield J.F."/>
        </authorList>
    </citation>
    <scope>NUCLEOTIDE SEQUENCE [LARGE SCALE GENOMIC DNA]</scope>
</reference>
<gene>
    <name evidence="2" type="ORF">CO051_04910</name>
</gene>
<name>A0A2M8EXL9_9BACT</name>
<proteinExistence type="predicted"/>
<accession>A0A2M8EXL9</accession>
<comment type="caution">
    <text evidence="2">The sequence shown here is derived from an EMBL/GenBank/DDBJ whole genome shotgun (WGS) entry which is preliminary data.</text>
</comment>
<evidence type="ECO:0000256" key="1">
    <source>
        <dbReference type="SAM" id="Phobius"/>
    </source>
</evidence>
<evidence type="ECO:0000313" key="2">
    <source>
        <dbReference type="EMBL" id="PJC30797.1"/>
    </source>
</evidence>